<dbReference type="OrthoDB" id="3212118at2"/>
<dbReference type="RefSeq" id="WP_110335587.1">
    <property type="nucleotide sequence ID" value="NZ_JBHVKT010000014.1"/>
</dbReference>
<dbReference type="InterPro" id="IPR024747">
    <property type="entry name" value="Pyridox_Oxase-rel"/>
</dbReference>
<dbReference type="AlphaFoldDB" id="A0A318LPW5"/>
<reference evidence="1 2" key="1">
    <citation type="submission" date="2016-07" db="EMBL/GenBank/DDBJ databases">
        <title>Draft genome sequence of Prauserella sp. YIM 121212, isolated from alkaline soil.</title>
        <authorList>
            <person name="Ruckert C."/>
            <person name="Albersmeier A."/>
            <person name="Jiang C.-L."/>
            <person name="Jiang Y."/>
            <person name="Kalinowski J."/>
            <person name="Schneider O."/>
            <person name="Winkler A."/>
            <person name="Zotchev S.B."/>
        </authorList>
    </citation>
    <scope>NUCLEOTIDE SEQUENCE [LARGE SCALE GENOMIC DNA]</scope>
    <source>
        <strain evidence="1 2">YIM 121212</strain>
    </source>
</reference>
<organism evidence="1 2">
    <name type="scientific">Prauserella flavalba</name>
    <dbReference type="NCBI Taxonomy" id="1477506"/>
    <lineage>
        <taxon>Bacteria</taxon>
        <taxon>Bacillati</taxon>
        <taxon>Actinomycetota</taxon>
        <taxon>Actinomycetes</taxon>
        <taxon>Pseudonocardiales</taxon>
        <taxon>Pseudonocardiaceae</taxon>
        <taxon>Prauserella</taxon>
    </lineage>
</organism>
<dbReference type="SUPFAM" id="SSF50475">
    <property type="entry name" value="FMN-binding split barrel"/>
    <property type="match status" value="1"/>
</dbReference>
<gene>
    <name evidence="1" type="ORF">BA062_08725</name>
</gene>
<proteinExistence type="predicted"/>
<comment type="caution">
    <text evidence="1">The sequence shown here is derived from an EMBL/GenBank/DDBJ whole genome shotgun (WGS) entry which is preliminary data.</text>
</comment>
<dbReference type="Gene3D" id="2.30.110.10">
    <property type="entry name" value="Electron Transport, Fmn-binding Protein, Chain A"/>
    <property type="match status" value="1"/>
</dbReference>
<protein>
    <recommendedName>
        <fullName evidence="3">Pyridoxamine 5'-phosphate oxidase</fullName>
    </recommendedName>
</protein>
<evidence type="ECO:0000313" key="2">
    <source>
        <dbReference type="Proteomes" id="UP000247892"/>
    </source>
</evidence>
<keyword evidence="2" id="KW-1185">Reference proteome</keyword>
<dbReference type="EMBL" id="MASU01000005">
    <property type="protein sequence ID" value="PXY35580.1"/>
    <property type="molecule type" value="Genomic_DNA"/>
</dbReference>
<name>A0A318LPW5_9PSEU</name>
<dbReference type="Proteomes" id="UP000247892">
    <property type="component" value="Unassembled WGS sequence"/>
</dbReference>
<sequence>MLDSFGLEVLHRDECIALLGAVDLGRVVFTHRGLPAVQPVRFVVRGEAVLCGAPGGSALFAAANDNVVAFEAEVFSPDLGSGWFVTVLGRAGELRDQHLAAGLPELTWRPGPDDRHLRIPVEVISGRRLG</sequence>
<evidence type="ECO:0000313" key="1">
    <source>
        <dbReference type="EMBL" id="PXY35580.1"/>
    </source>
</evidence>
<dbReference type="InterPro" id="IPR012349">
    <property type="entry name" value="Split_barrel_FMN-bd"/>
</dbReference>
<evidence type="ECO:0008006" key="3">
    <source>
        <dbReference type="Google" id="ProtNLM"/>
    </source>
</evidence>
<accession>A0A318LPW5</accession>
<dbReference type="Pfam" id="PF12900">
    <property type="entry name" value="Pyridox_ox_2"/>
    <property type="match status" value="1"/>
</dbReference>